<comment type="subcellular location">
    <subcellularLocation>
        <location evidence="1">Lysosome membrane</location>
        <topology evidence="1">Multi-pass membrane protein</topology>
    </subcellularLocation>
</comment>
<dbReference type="InterPro" id="IPR011701">
    <property type="entry name" value="MFS"/>
</dbReference>
<comment type="catalytic activity">
    <reaction evidence="14">
        <text>L-aspartyl-L-lysine(out) = L-aspartyl-L-lysine(in)</text>
        <dbReference type="Rhea" id="RHEA:79411"/>
        <dbReference type="ChEBI" id="CHEBI:229953"/>
    </reaction>
</comment>
<dbReference type="InterPro" id="IPR052187">
    <property type="entry name" value="MFSD1"/>
</dbReference>
<evidence type="ECO:0000256" key="6">
    <source>
        <dbReference type="ARBA" id="ARBA00023136"/>
    </source>
</evidence>
<evidence type="ECO:0000256" key="23">
    <source>
        <dbReference type="ARBA" id="ARBA00045709"/>
    </source>
</evidence>
<keyword evidence="5 25" id="KW-1133">Transmembrane helix</keyword>
<evidence type="ECO:0000256" key="9">
    <source>
        <dbReference type="ARBA" id="ARBA00044878"/>
    </source>
</evidence>
<feature type="transmembrane region" description="Helical" evidence="25">
    <location>
        <begin position="62"/>
        <end position="86"/>
    </location>
</feature>
<feature type="transmembrane region" description="Helical" evidence="25">
    <location>
        <begin position="258"/>
        <end position="277"/>
    </location>
</feature>
<feature type="transmembrane region" description="Helical" evidence="25">
    <location>
        <begin position="93"/>
        <end position="111"/>
    </location>
</feature>
<organism evidence="27 28">
    <name type="scientific">Segatella cerevisiae</name>
    <dbReference type="NCBI Taxonomy" id="2053716"/>
    <lineage>
        <taxon>Bacteria</taxon>
        <taxon>Pseudomonadati</taxon>
        <taxon>Bacteroidota</taxon>
        <taxon>Bacteroidia</taxon>
        <taxon>Bacteroidales</taxon>
        <taxon>Prevotellaceae</taxon>
        <taxon>Segatella</taxon>
    </lineage>
</organism>
<comment type="subunit">
    <text evidence="24">Homodimer. Interacts with lysosomal protein GLMP (via lumenal domain); the interaction starts while both proteins are still in the endoplasmic reticulum and is required for stabilization of MFSD1 in lysosomes but has no direct effect on its targeting to lysosomes or transporter activity.</text>
</comment>
<evidence type="ECO:0000256" key="2">
    <source>
        <dbReference type="ARBA" id="ARBA00008335"/>
    </source>
</evidence>
<dbReference type="EMBL" id="JAMXLY010000012">
    <property type="protein sequence ID" value="MCO6025170.1"/>
    <property type="molecule type" value="Genomic_DNA"/>
</dbReference>
<comment type="catalytic activity">
    <reaction evidence="15">
        <text>L-arginyl-L-alpha-amino acid(out) = L-arginyl-L-alpha-amino acid(in)</text>
        <dbReference type="Rhea" id="RHEA:79371"/>
        <dbReference type="ChEBI" id="CHEBI:84315"/>
    </reaction>
</comment>
<evidence type="ECO:0000256" key="12">
    <source>
        <dbReference type="ARBA" id="ARBA00044891"/>
    </source>
</evidence>
<sequence length="459" mass="49881">MVEQIQKKLSDSAGARWAAVLIVSFTMMMGYFLTDVMSPLQDMLETPIAKGGFGLGWSSSEYGFFAGSYGIINVFLLMLFFSGIILDKLGVRFTGVLASSLMVIGAFLKFYSLQFISPEQTLSILGVDYKLQVWIASLGFAIFGVGCEMCGITVSKIIAKWFSGYSMALAMGIQVGMARLGTAGALGLSPIIAHHYNNVASPVLFGAILLFIGLLAFLVYVVMDTKLNKSIAALRSKDYKDEEGFKFSDLKAILTNPGFWLIALLCLLFYSAVFPFLKFATKLMIAKYNVNPDFAGMIPAILPFGTIFLTPIFGSIYDRVGKGATLMIIGSVLLTAVHICFALPILDTGGFAIFLMVLLGIAFALVPSAMWPSMPKIIPMKQLGSAYAITFYIQNIGLTLVPMLIGNVLQSNTVGTKVNFTSTMWIFASFGIISIALAVILRILDSKKHYGLEEANIKK</sequence>
<evidence type="ECO:0000256" key="20">
    <source>
        <dbReference type="ARBA" id="ARBA00044924"/>
    </source>
</evidence>
<evidence type="ECO:0000256" key="7">
    <source>
        <dbReference type="ARBA" id="ARBA00023228"/>
    </source>
</evidence>
<evidence type="ECO:0000256" key="21">
    <source>
        <dbReference type="ARBA" id="ARBA00044985"/>
    </source>
</evidence>
<evidence type="ECO:0000256" key="10">
    <source>
        <dbReference type="ARBA" id="ARBA00044881"/>
    </source>
</evidence>
<proteinExistence type="inferred from homology"/>
<evidence type="ECO:0000256" key="3">
    <source>
        <dbReference type="ARBA" id="ARBA00022448"/>
    </source>
</evidence>
<evidence type="ECO:0000256" key="16">
    <source>
        <dbReference type="ARBA" id="ARBA00044900"/>
    </source>
</evidence>
<keyword evidence="4 25" id="KW-0812">Transmembrane</keyword>
<comment type="caution">
    <text evidence="27">The sequence shown here is derived from an EMBL/GenBank/DDBJ whole genome shotgun (WGS) entry which is preliminary data.</text>
</comment>
<accession>A0ABT1BVR1</accession>
<dbReference type="PANTHER" id="PTHR23512">
    <property type="entry name" value="MAJOR FACILITATOR SUPERFAMILY DOMAIN-CONTAINING PROTEIN 1"/>
    <property type="match status" value="1"/>
</dbReference>
<feature type="transmembrane region" description="Helical" evidence="25">
    <location>
        <begin position="167"/>
        <end position="193"/>
    </location>
</feature>
<evidence type="ECO:0000256" key="18">
    <source>
        <dbReference type="ARBA" id="ARBA00044912"/>
    </source>
</evidence>
<dbReference type="SUPFAM" id="SSF103473">
    <property type="entry name" value="MFS general substrate transporter"/>
    <property type="match status" value="1"/>
</dbReference>
<comment type="catalytic activity">
    <reaction evidence="10">
        <text>L-alpha-aminoacyl-L-arginine(out) = L-alpha-aminoacyl-L-arginine(in)</text>
        <dbReference type="Rhea" id="RHEA:79367"/>
        <dbReference type="ChEBI" id="CHEBI:229968"/>
    </reaction>
</comment>
<evidence type="ECO:0000256" key="15">
    <source>
        <dbReference type="ARBA" id="ARBA00044899"/>
    </source>
</evidence>
<dbReference type="Gene3D" id="1.20.1250.20">
    <property type="entry name" value="MFS general substrate transporter like domains"/>
    <property type="match status" value="2"/>
</dbReference>
<evidence type="ECO:0000256" key="11">
    <source>
        <dbReference type="ARBA" id="ARBA00044884"/>
    </source>
</evidence>
<comment type="similarity">
    <text evidence="2">Belongs to the major facilitator superfamily.</text>
</comment>
<gene>
    <name evidence="27" type="ORF">NG821_04835</name>
</gene>
<evidence type="ECO:0000256" key="17">
    <source>
        <dbReference type="ARBA" id="ARBA00044903"/>
    </source>
</evidence>
<feature type="transmembrane region" description="Helical" evidence="25">
    <location>
        <begin position="425"/>
        <end position="444"/>
    </location>
</feature>
<comment type="catalytic activity">
    <reaction evidence="9">
        <text>L-histidyl-glycine(out) = L-histidyl-glycine(in)</text>
        <dbReference type="Rhea" id="RHEA:79395"/>
        <dbReference type="ChEBI" id="CHEBI:229957"/>
    </reaction>
</comment>
<feature type="domain" description="Major facilitator superfamily (MFS) profile" evidence="26">
    <location>
        <begin position="259"/>
        <end position="459"/>
    </location>
</feature>
<dbReference type="InterPro" id="IPR036259">
    <property type="entry name" value="MFS_trans_sf"/>
</dbReference>
<feature type="transmembrane region" description="Helical" evidence="25">
    <location>
        <begin position="351"/>
        <end position="371"/>
    </location>
</feature>
<evidence type="ECO:0000256" key="8">
    <source>
        <dbReference type="ARBA" id="ARBA00044876"/>
    </source>
</evidence>
<evidence type="ECO:0000256" key="4">
    <source>
        <dbReference type="ARBA" id="ARBA00022692"/>
    </source>
</evidence>
<dbReference type="RefSeq" id="WP_252760530.1">
    <property type="nucleotide sequence ID" value="NZ_JAMXLY010000012.1"/>
</dbReference>
<keyword evidence="28" id="KW-1185">Reference proteome</keyword>
<comment type="catalytic activity">
    <reaction evidence="8">
        <text>L-lysyl-L-alanine(out) = L-lysyl-L-alanine(in)</text>
        <dbReference type="Rhea" id="RHEA:79399"/>
        <dbReference type="ChEBI" id="CHEBI:229954"/>
    </reaction>
</comment>
<evidence type="ECO:0000256" key="1">
    <source>
        <dbReference type="ARBA" id="ARBA00004155"/>
    </source>
</evidence>
<dbReference type="Proteomes" id="UP001204015">
    <property type="component" value="Unassembled WGS sequence"/>
</dbReference>
<evidence type="ECO:0000256" key="13">
    <source>
        <dbReference type="ARBA" id="ARBA00044893"/>
    </source>
</evidence>
<keyword evidence="3" id="KW-0813">Transport</keyword>
<dbReference type="Pfam" id="PF07690">
    <property type="entry name" value="MFS_1"/>
    <property type="match status" value="1"/>
</dbReference>
<dbReference type="PANTHER" id="PTHR23512:SF3">
    <property type="entry name" value="MAJOR FACILITATOR SUPERFAMILY DOMAIN-CONTAINING PROTEIN 1"/>
    <property type="match status" value="1"/>
</dbReference>
<comment type="catalytic activity">
    <reaction evidence="20">
        <text>L-lysyl-glycine(out) = L-lysyl-glycine(in)</text>
        <dbReference type="Rhea" id="RHEA:79407"/>
        <dbReference type="ChEBI" id="CHEBI:191202"/>
    </reaction>
</comment>
<comment type="catalytic activity">
    <reaction evidence="16">
        <text>L-lysyl-L-lysine(out) = L-lysyl-L-lysine(in)</text>
        <dbReference type="Rhea" id="RHEA:79403"/>
        <dbReference type="ChEBI" id="CHEBI:229956"/>
    </reaction>
</comment>
<evidence type="ECO:0000256" key="25">
    <source>
        <dbReference type="SAM" id="Phobius"/>
    </source>
</evidence>
<keyword evidence="6 25" id="KW-0472">Membrane</keyword>
<evidence type="ECO:0000256" key="24">
    <source>
        <dbReference type="ARBA" id="ARBA00046376"/>
    </source>
</evidence>
<evidence type="ECO:0000256" key="14">
    <source>
        <dbReference type="ARBA" id="ARBA00044898"/>
    </source>
</evidence>
<feature type="transmembrane region" description="Helical" evidence="25">
    <location>
        <begin position="131"/>
        <end position="155"/>
    </location>
</feature>
<feature type="transmembrane region" description="Helical" evidence="25">
    <location>
        <begin position="297"/>
        <end position="317"/>
    </location>
</feature>
<dbReference type="PROSITE" id="PS50850">
    <property type="entry name" value="MFS"/>
    <property type="match status" value="1"/>
</dbReference>
<evidence type="ECO:0000256" key="22">
    <source>
        <dbReference type="ARBA" id="ARBA00045018"/>
    </source>
</evidence>
<comment type="catalytic activity">
    <reaction evidence="11">
        <text>L-alpha-aminoacyl-L-histidine(out) = L-alpha-aminoacyl-L-histidine(in)</text>
        <dbReference type="Rhea" id="RHEA:79375"/>
        <dbReference type="ChEBI" id="CHEBI:229967"/>
    </reaction>
</comment>
<reference evidence="27 28" key="1">
    <citation type="submission" date="2022-06" db="EMBL/GenBank/DDBJ databases">
        <title>A taxonomic note on the genus Prevotella: Description of four novel genera and emended description of the genera Hallella and Xylanibacter.</title>
        <authorList>
            <person name="Hitch T.C.A."/>
        </authorList>
    </citation>
    <scope>NUCLEOTIDE SEQUENCE [LARGE SCALE GENOMIC DNA]</scope>
    <source>
        <strain evidence="27 28">DSM 100619</strain>
    </source>
</reference>
<evidence type="ECO:0000256" key="5">
    <source>
        <dbReference type="ARBA" id="ARBA00022989"/>
    </source>
</evidence>
<keyword evidence="7" id="KW-0458">Lysosome</keyword>
<name>A0ABT1BVR1_9BACT</name>
<comment type="catalytic activity">
    <reaction evidence="13">
        <text>L-alpha-aminoacyl-L-lysine(out) = L-alpha-aminoacyl-L-lysine(in)</text>
        <dbReference type="Rhea" id="RHEA:79383"/>
        <dbReference type="ChEBI" id="CHEBI:229966"/>
    </reaction>
</comment>
<comment type="catalytic activity">
    <reaction evidence="18">
        <text>L-histidyl-L-alpha-amino acid(out) = L-histidyl-L-alpha-amino acid(in)</text>
        <dbReference type="Rhea" id="RHEA:79379"/>
        <dbReference type="ChEBI" id="CHEBI:229964"/>
    </reaction>
</comment>
<feature type="transmembrane region" description="Helical" evidence="25">
    <location>
        <begin position="383"/>
        <end position="405"/>
    </location>
</feature>
<dbReference type="InterPro" id="IPR020846">
    <property type="entry name" value="MFS_dom"/>
</dbReference>
<feature type="transmembrane region" description="Helical" evidence="25">
    <location>
        <begin position="324"/>
        <end position="345"/>
    </location>
</feature>
<comment type="catalytic activity">
    <reaction evidence="17">
        <text>L-arginyl-glycine(out) = L-arginyl-glycine(in)</text>
        <dbReference type="Rhea" id="RHEA:79391"/>
        <dbReference type="ChEBI" id="CHEBI:229955"/>
    </reaction>
</comment>
<comment type="catalytic activity">
    <reaction evidence="12">
        <text>L-lysyl-L-alpha-amino acid(out) = L-lysyl-L-alpha-amino acid(in)</text>
        <dbReference type="Rhea" id="RHEA:79387"/>
        <dbReference type="ChEBI" id="CHEBI:229965"/>
    </reaction>
</comment>
<feature type="transmembrane region" description="Helical" evidence="25">
    <location>
        <begin position="14"/>
        <end position="33"/>
    </location>
</feature>
<evidence type="ECO:0000313" key="27">
    <source>
        <dbReference type="EMBL" id="MCO6025170.1"/>
    </source>
</evidence>
<comment type="catalytic activity">
    <reaction evidence="19">
        <text>L-alanyl-L-lysine(out) = L-alanyl-L-lysine(in)</text>
        <dbReference type="Rhea" id="RHEA:79415"/>
        <dbReference type="ChEBI" id="CHEBI:192470"/>
    </reaction>
</comment>
<comment type="function">
    <text evidence="23">Lysosomal dipeptide uniporter that selectively exports lysine, arginine or histidine-containing dipeptides with a net positive charge from the lysosome lumen into the cytosol. Could play a role in a specific type of protein O-glycosylation indirectly regulating macrophages migration and tissue invasion. Also essential for liver homeostasis.</text>
</comment>
<feature type="transmembrane region" description="Helical" evidence="25">
    <location>
        <begin position="199"/>
        <end position="222"/>
    </location>
</feature>
<protein>
    <recommendedName>
        <fullName evidence="21">Lysosomal dipeptide transporter MFSD1</fullName>
    </recommendedName>
    <alternativeName>
        <fullName evidence="22">Major facilitator superfamily domain-containing protein 1</fullName>
    </alternativeName>
</protein>
<evidence type="ECO:0000256" key="19">
    <source>
        <dbReference type="ARBA" id="ARBA00044919"/>
    </source>
</evidence>
<evidence type="ECO:0000313" key="28">
    <source>
        <dbReference type="Proteomes" id="UP001204015"/>
    </source>
</evidence>
<evidence type="ECO:0000259" key="26">
    <source>
        <dbReference type="PROSITE" id="PS50850"/>
    </source>
</evidence>